<evidence type="ECO:0000313" key="1">
    <source>
        <dbReference type="EMBL" id="CAG8518048.1"/>
    </source>
</evidence>
<keyword evidence="2" id="KW-1185">Reference proteome</keyword>
<comment type="caution">
    <text evidence="1">The sequence shown here is derived from an EMBL/GenBank/DDBJ whole genome shotgun (WGS) entry which is preliminary data.</text>
</comment>
<proteinExistence type="predicted"/>
<gene>
    <name evidence="1" type="ORF">ACOLOM_LOCUS3527</name>
</gene>
<protein>
    <submittedName>
        <fullName evidence="1">2571_t:CDS:1</fullName>
    </submittedName>
</protein>
<accession>A0ACA9LCU8</accession>
<sequence length="360" mass="39338">MSSASGIGAAPELVECFAQAVTQNDLRVIKVSIKNEALVESGKWNKQGDFMSDYAHIVNYVEDNVPAYLLVRLDSASGSEWLSISYVPDNAKVRDKMLYASTQSALKKALGDYRFKDSIFATSKADLTTDGYEAHQRHVNAPKPLSAREEAMQSIRAAEKAAGLNKYQGAGERRSHAGSAPVGFKWTSEAEDAVKDLANREGCSKLVILSVNTRDESLVLKQSSRDVSPNQLASFIPSSEPTYTFYLWSRQRNGEDLNSISMWHLSTMTIPNLVLVFIYCCPSGSPVKHRMVYSSGVVSVVNAAKGMGVSVAKRSETSDPEDINEAFLQQELSNTPSGSSTPVSGERVAFAKPRGPPRRR</sequence>
<organism evidence="1 2">
    <name type="scientific">Acaulospora colombiana</name>
    <dbReference type="NCBI Taxonomy" id="27376"/>
    <lineage>
        <taxon>Eukaryota</taxon>
        <taxon>Fungi</taxon>
        <taxon>Fungi incertae sedis</taxon>
        <taxon>Mucoromycota</taxon>
        <taxon>Glomeromycotina</taxon>
        <taxon>Glomeromycetes</taxon>
        <taxon>Diversisporales</taxon>
        <taxon>Acaulosporaceae</taxon>
        <taxon>Acaulospora</taxon>
    </lineage>
</organism>
<name>A0ACA9LCU8_9GLOM</name>
<dbReference type="Proteomes" id="UP000789525">
    <property type="component" value="Unassembled WGS sequence"/>
</dbReference>
<reference evidence="1" key="1">
    <citation type="submission" date="2021-06" db="EMBL/GenBank/DDBJ databases">
        <authorList>
            <person name="Kallberg Y."/>
            <person name="Tangrot J."/>
            <person name="Rosling A."/>
        </authorList>
    </citation>
    <scope>NUCLEOTIDE SEQUENCE</scope>
    <source>
        <strain evidence="1">CL356</strain>
    </source>
</reference>
<dbReference type="EMBL" id="CAJVPT010005246">
    <property type="protein sequence ID" value="CAG8518048.1"/>
    <property type="molecule type" value="Genomic_DNA"/>
</dbReference>
<evidence type="ECO:0000313" key="2">
    <source>
        <dbReference type="Proteomes" id="UP000789525"/>
    </source>
</evidence>